<dbReference type="EMBL" id="JELX01002717">
    <property type="protein sequence ID" value="KYF54482.1"/>
    <property type="molecule type" value="Genomic_DNA"/>
</dbReference>
<dbReference type="SUPFAM" id="SSF52317">
    <property type="entry name" value="Class I glutamine amidotransferase-like"/>
    <property type="match status" value="1"/>
</dbReference>
<accession>A0A150PFS3</accession>
<evidence type="ECO:0000313" key="3">
    <source>
        <dbReference type="Proteomes" id="UP000075604"/>
    </source>
</evidence>
<dbReference type="Proteomes" id="UP000075604">
    <property type="component" value="Unassembled WGS sequence"/>
</dbReference>
<reference evidence="2 3" key="1">
    <citation type="submission" date="2014-02" db="EMBL/GenBank/DDBJ databases">
        <title>The small core and large imbalanced accessory genome model reveals a collaborative survival strategy of Sorangium cellulosum strains in nature.</title>
        <authorList>
            <person name="Han K."/>
            <person name="Peng R."/>
            <person name="Blom J."/>
            <person name="Li Y.-Z."/>
        </authorList>
    </citation>
    <scope>NUCLEOTIDE SEQUENCE [LARGE SCALE GENOMIC DNA]</scope>
    <source>
        <strain evidence="2 3">So0157-18</strain>
    </source>
</reference>
<evidence type="ECO:0000313" key="2">
    <source>
        <dbReference type="EMBL" id="KYF54482.1"/>
    </source>
</evidence>
<dbReference type="InterPro" id="IPR052158">
    <property type="entry name" value="INH-QAR"/>
</dbReference>
<dbReference type="PANTHER" id="PTHR43130:SF2">
    <property type="entry name" value="DJ-1_PFPI DOMAIN-CONTAINING PROTEIN"/>
    <property type="match status" value="1"/>
</dbReference>
<dbReference type="Pfam" id="PF01965">
    <property type="entry name" value="DJ-1_PfpI"/>
    <property type="match status" value="1"/>
</dbReference>
<gene>
    <name evidence="2" type="ORF">BE04_47225</name>
</gene>
<sequence>MQPRQIAFLVYPDMTLLDLVGPLQVIKNLERFGAFEVVTVGERLDPVPTDVGLGAQPERTFAQVPAPFGLVVPGGLAGPIKAIANDGLMAYVRAAGRTAEVLGSVCTGSIILAAAGLLEGRSATTHWTFLEHLGRLGAVPVRKRWVEDGNVITAAGVSAGIDMALALVARLAGDEVARTIQSLIEYDPEPPLGPIDWRWVEEAKLGPALLESVTPSLRELLAGKPELAAKLFP</sequence>
<dbReference type="AlphaFoldDB" id="A0A150PFS3"/>
<dbReference type="Gene3D" id="3.40.50.880">
    <property type="match status" value="1"/>
</dbReference>
<dbReference type="InterPro" id="IPR002818">
    <property type="entry name" value="DJ-1/PfpI"/>
</dbReference>
<name>A0A150PFS3_SORCE</name>
<protein>
    <submittedName>
        <fullName evidence="2">Thiamine biosynthesis protein ThiJ</fullName>
    </submittedName>
</protein>
<evidence type="ECO:0000259" key="1">
    <source>
        <dbReference type="Pfam" id="PF01965"/>
    </source>
</evidence>
<dbReference type="CDD" id="cd03139">
    <property type="entry name" value="GATase1_PfpI_2"/>
    <property type="match status" value="1"/>
</dbReference>
<dbReference type="PANTHER" id="PTHR43130">
    <property type="entry name" value="ARAC-FAMILY TRANSCRIPTIONAL REGULATOR"/>
    <property type="match status" value="1"/>
</dbReference>
<proteinExistence type="predicted"/>
<comment type="caution">
    <text evidence="2">The sequence shown here is derived from an EMBL/GenBank/DDBJ whole genome shotgun (WGS) entry which is preliminary data.</text>
</comment>
<feature type="domain" description="DJ-1/PfpI" evidence="1">
    <location>
        <begin position="5"/>
        <end position="169"/>
    </location>
</feature>
<dbReference type="GO" id="GO:0006355">
    <property type="term" value="P:regulation of DNA-templated transcription"/>
    <property type="evidence" value="ECO:0007669"/>
    <property type="project" value="TreeGrafter"/>
</dbReference>
<dbReference type="InterPro" id="IPR029062">
    <property type="entry name" value="Class_I_gatase-like"/>
</dbReference>
<organism evidence="2 3">
    <name type="scientific">Sorangium cellulosum</name>
    <name type="common">Polyangium cellulosum</name>
    <dbReference type="NCBI Taxonomy" id="56"/>
    <lineage>
        <taxon>Bacteria</taxon>
        <taxon>Pseudomonadati</taxon>
        <taxon>Myxococcota</taxon>
        <taxon>Polyangia</taxon>
        <taxon>Polyangiales</taxon>
        <taxon>Polyangiaceae</taxon>
        <taxon>Sorangium</taxon>
    </lineage>
</organism>